<dbReference type="EMBL" id="AFWF01000224">
    <property type="protein sequence ID" value="EGU35573.1"/>
    <property type="molecule type" value="Genomic_DNA"/>
</dbReference>
<gene>
    <name evidence="1" type="ORF">VII00023_08714</name>
</gene>
<dbReference type="RefSeq" id="WP_006713816.1">
    <property type="nucleotide sequence ID" value="NZ_AFWF01000224.1"/>
</dbReference>
<reference evidence="1 2" key="1">
    <citation type="journal article" date="2012" name="Int. J. Syst. Evol. Microbiol.">
        <title>Vibrio caribbeanicus sp. nov., isolated from the marine sponge Scleritoderma cyanea.</title>
        <authorList>
            <person name="Hoffmann M."/>
            <person name="Monday S.R."/>
            <person name="Allard M.W."/>
            <person name="Strain E.A."/>
            <person name="Whittaker P."/>
            <person name="Naum M."/>
            <person name="McCarthy P.J."/>
            <person name="Lopez J.V."/>
            <person name="Fischer M."/>
            <person name="Brown E.W."/>
        </authorList>
    </citation>
    <scope>NUCLEOTIDE SEQUENCE [LARGE SCALE GENOMIC DNA]</scope>
    <source>
        <strain evidence="1 2">ATCC 700023</strain>
    </source>
</reference>
<evidence type="ECO:0000313" key="2">
    <source>
        <dbReference type="Proteomes" id="UP000004605"/>
    </source>
</evidence>
<protein>
    <submittedName>
        <fullName evidence="1">Uncharacterized protein</fullName>
    </submittedName>
</protein>
<comment type="caution">
    <text evidence="1">The sequence shown here is derived from an EMBL/GenBank/DDBJ whole genome shotgun (WGS) entry which is preliminary data.</text>
</comment>
<evidence type="ECO:0000313" key="1">
    <source>
        <dbReference type="EMBL" id="EGU35573.1"/>
    </source>
</evidence>
<name>F9S5P4_9VIBR</name>
<dbReference type="AlphaFoldDB" id="F9S5P4"/>
<dbReference type="OrthoDB" id="9872643at2"/>
<organism evidence="1 2">
    <name type="scientific">Vibrio ichthyoenteri ATCC 700023</name>
    <dbReference type="NCBI Taxonomy" id="870968"/>
    <lineage>
        <taxon>Bacteria</taxon>
        <taxon>Pseudomonadati</taxon>
        <taxon>Pseudomonadota</taxon>
        <taxon>Gammaproteobacteria</taxon>
        <taxon>Vibrionales</taxon>
        <taxon>Vibrionaceae</taxon>
        <taxon>Vibrio</taxon>
    </lineage>
</organism>
<proteinExistence type="predicted"/>
<dbReference type="Proteomes" id="UP000004605">
    <property type="component" value="Unassembled WGS sequence"/>
</dbReference>
<sequence>MKNLTKRQRDIARKIKSDMEEVNTILDELAESSACLITTIEEAQQNINEHGSLLIITGSTGQTKYQENPAINTRDKAIKQLNINARLLAPNKKSKDIVSELGDFLKG</sequence>
<accession>F9S5P4</accession>
<keyword evidence="2" id="KW-1185">Reference proteome</keyword>